<evidence type="ECO:0000256" key="1">
    <source>
        <dbReference type="SAM" id="MobiDB-lite"/>
    </source>
</evidence>
<feature type="transmembrane region" description="Helical" evidence="2">
    <location>
        <begin position="70"/>
        <end position="95"/>
    </location>
</feature>
<dbReference type="Gene3D" id="3.10.350.10">
    <property type="entry name" value="LysM domain"/>
    <property type="match status" value="2"/>
</dbReference>
<feature type="compositionally biased region" description="Polar residues" evidence="1">
    <location>
        <begin position="702"/>
        <end position="715"/>
    </location>
</feature>
<dbReference type="SUPFAM" id="SSF46894">
    <property type="entry name" value="C-terminal effector domain of the bipartite response regulators"/>
    <property type="match status" value="1"/>
</dbReference>
<organism evidence="4 5">
    <name type="scientific">Amycolatopsis albidoflavus</name>
    <dbReference type="NCBI Taxonomy" id="102226"/>
    <lineage>
        <taxon>Bacteria</taxon>
        <taxon>Bacillati</taxon>
        <taxon>Actinomycetota</taxon>
        <taxon>Actinomycetes</taxon>
        <taxon>Pseudonocardiales</taxon>
        <taxon>Pseudonocardiaceae</taxon>
        <taxon>Amycolatopsis</taxon>
    </lineage>
</organism>
<feature type="region of interest" description="Disordered" evidence="1">
    <location>
        <begin position="435"/>
        <end position="457"/>
    </location>
</feature>
<dbReference type="Proteomes" id="UP001597542">
    <property type="component" value="Unassembled WGS sequence"/>
</dbReference>
<dbReference type="InterPro" id="IPR051677">
    <property type="entry name" value="AfsR-DnrI-RedD_regulator"/>
</dbReference>
<feature type="compositionally biased region" description="Basic and acidic residues" evidence="1">
    <location>
        <begin position="575"/>
        <end position="584"/>
    </location>
</feature>
<keyword evidence="2" id="KW-0472">Membrane</keyword>
<feature type="region of interest" description="Disordered" evidence="1">
    <location>
        <begin position="575"/>
        <end position="597"/>
    </location>
</feature>
<keyword evidence="5" id="KW-1185">Reference proteome</keyword>
<feature type="compositionally biased region" description="Low complexity" evidence="1">
    <location>
        <begin position="177"/>
        <end position="192"/>
    </location>
</feature>
<comment type="caution">
    <text evidence="4">The sequence shown here is derived from an EMBL/GenBank/DDBJ whole genome shotgun (WGS) entry which is preliminary data.</text>
</comment>
<feature type="compositionally biased region" description="Polar residues" evidence="1">
    <location>
        <begin position="164"/>
        <end position="174"/>
    </location>
</feature>
<dbReference type="InterPro" id="IPR018392">
    <property type="entry name" value="LysM"/>
</dbReference>
<feature type="region of interest" description="Disordered" evidence="1">
    <location>
        <begin position="152"/>
        <end position="193"/>
    </location>
</feature>
<dbReference type="InterPro" id="IPR036388">
    <property type="entry name" value="WH-like_DNA-bd_sf"/>
</dbReference>
<reference evidence="5" key="1">
    <citation type="journal article" date="2019" name="Int. J. Syst. Evol. Microbiol.">
        <title>The Global Catalogue of Microorganisms (GCM) 10K type strain sequencing project: providing services to taxonomists for standard genome sequencing and annotation.</title>
        <authorList>
            <consortium name="The Broad Institute Genomics Platform"/>
            <consortium name="The Broad Institute Genome Sequencing Center for Infectious Disease"/>
            <person name="Wu L."/>
            <person name="Ma J."/>
        </authorList>
    </citation>
    <scope>NUCLEOTIDE SEQUENCE [LARGE SCALE GENOMIC DNA]</scope>
    <source>
        <strain evidence="5">CGMCC 4.7638</strain>
    </source>
</reference>
<name>A0ABW5HTR3_9PSEU</name>
<dbReference type="RefSeq" id="WP_344287348.1">
    <property type="nucleotide sequence ID" value="NZ_BAAAHV010000028.1"/>
</dbReference>
<dbReference type="InterPro" id="IPR011990">
    <property type="entry name" value="TPR-like_helical_dom_sf"/>
</dbReference>
<dbReference type="InterPro" id="IPR016032">
    <property type="entry name" value="Sig_transdc_resp-reg_C-effctor"/>
</dbReference>
<dbReference type="PANTHER" id="PTHR35807">
    <property type="entry name" value="TRANSCRIPTIONAL REGULATOR REDD-RELATED"/>
    <property type="match status" value="1"/>
</dbReference>
<dbReference type="PROSITE" id="PS51782">
    <property type="entry name" value="LYSM"/>
    <property type="match status" value="1"/>
</dbReference>
<dbReference type="InterPro" id="IPR036779">
    <property type="entry name" value="LysM_dom_sf"/>
</dbReference>
<keyword evidence="2" id="KW-0812">Transmembrane</keyword>
<dbReference type="SMART" id="SM01043">
    <property type="entry name" value="BTAD"/>
    <property type="match status" value="1"/>
</dbReference>
<protein>
    <submittedName>
        <fullName evidence="4">BTAD domain-containing putative transcriptional regulator</fullName>
    </submittedName>
</protein>
<feature type="compositionally biased region" description="Low complexity" evidence="1">
    <location>
        <begin position="435"/>
        <end position="451"/>
    </location>
</feature>
<proteinExistence type="predicted"/>
<dbReference type="Gene3D" id="1.25.40.10">
    <property type="entry name" value="Tetratricopeptide repeat domain"/>
    <property type="match status" value="1"/>
</dbReference>
<keyword evidence="2" id="KW-1133">Transmembrane helix</keyword>
<evidence type="ECO:0000256" key="2">
    <source>
        <dbReference type="SAM" id="Phobius"/>
    </source>
</evidence>
<gene>
    <name evidence="4" type="ORF">ACFSUT_08545</name>
</gene>
<feature type="region of interest" description="Disordered" evidence="1">
    <location>
        <begin position="730"/>
        <end position="800"/>
    </location>
</feature>
<feature type="region of interest" description="Disordered" evidence="1">
    <location>
        <begin position="320"/>
        <end position="375"/>
    </location>
</feature>
<feature type="compositionally biased region" description="Low complexity" evidence="1">
    <location>
        <begin position="730"/>
        <end position="745"/>
    </location>
</feature>
<feature type="domain" description="LysM" evidence="3">
    <location>
        <begin position="193"/>
        <end position="243"/>
    </location>
</feature>
<dbReference type="InterPro" id="IPR005158">
    <property type="entry name" value="BTAD"/>
</dbReference>
<dbReference type="EMBL" id="JBHUKQ010000008">
    <property type="protein sequence ID" value="MFD2480318.1"/>
    <property type="molecule type" value="Genomic_DNA"/>
</dbReference>
<dbReference type="Pfam" id="PF01476">
    <property type="entry name" value="LysM"/>
    <property type="match status" value="1"/>
</dbReference>
<evidence type="ECO:0000259" key="3">
    <source>
        <dbReference type="PROSITE" id="PS51782"/>
    </source>
</evidence>
<evidence type="ECO:0000313" key="5">
    <source>
        <dbReference type="Proteomes" id="UP001597542"/>
    </source>
</evidence>
<feature type="transmembrane region" description="Helical" evidence="2">
    <location>
        <begin position="116"/>
        <end position="136"/>
    </location>
</feature>
<feature type="region of interest" description="Disordered" evidence="1">
    <location>
        <begin position="696"/>
        <end position="715"/>
    </location>
</feature>
<accession>A0ABW5HTR3</accession>
<sequence length="1053" mass="111967">MTTAPVQRIRGACAALALLAFIAGIPCGLLALGADPARLLPDHWPAPTPISQWPERIWNTLRWAWLTGDLVLWLVVATAWAGWLLLTLSVMVEVIRQTGHGVRTARGLLRRAPRDRWIAGLVAAVLVATSAGTAGASTIPATPVAATAPPWPHEHPVTAARGSATDTVTDQTAETVGAPTTPSPAAAGTDDTVPYTVVHGDTLWDLAERHLGRGTRYHEIVRLNPALLADSPGDLEPGWTLLFPPDAVALPHPANSATASGRTVTVKPTDSLSAIAERELGDPDAWPAIFDLNAGRTQPDGRALRHPDQLLPGWHLVLPAQVAPPPAQPTEQPAESPNSPTPAPAPEGPVASAEQPAPPHAHRGEQPDMPEAQPGIGIALPTGAFVGLGLAALITLAMITVRIRRRRWYHPGARDDADPAGFPVVRALRIAHDAAAPKPADDNPAAATAPPGHARPVDIHVRDRAQATVRAVLPAHQDTSLGVRDEHAIALDLASTRGLGLTGPGAHAAARALIMTLLAQATSDDLDAMIVMPADDARALFGHDLADPVPDRLHIVDDLPAALATLEAELVARTDTNDLARDDPPANTAHPRGDTGPAVMVATPTADTNRRAHAVLDNGSHLGLTGVFLGPWHSGGTVRVRHDGTVEATSPTLSDDLAGARLFTLPDADARDLLALLHAAEPGRDDPIRDRTVAGSAVEPGTQRQSRAESTTANAQPLVSEYEFATAAPDAAAVTPPTAPASANPSEHPTTGPFGPAESETTEPSPPDVSNQPRPPATRRDGNPTTAPRPATEPAPVPPLHLQVLGRLRLTRASSEPRDLIDVLAPRQREILVYLALHRDGCRRETLSAALWPDAPGERPYNSFHATLSQLRRGLRRASNDDTLDIIVNQDSHYRLDQAILTADLWRLQDAITASRQAPATEAVGASNRVTELYRGDLAEGITADWIDGPREALRRDVLDALSSLIRKIRTDHPEQALALLEQARNLDPYNEAIYRDLMRLQARLGQHDSIPRTLHLLTTSLADLDQRPAPSTLSLADALQQPRNHISNRQAS</sequence>
<dbReference type="Gene3D" id="1.10.10.10">
    <property type="entry name" value="Winged helix-like DNA-binding domain superfamily/Winged helix DNA-binding domain"/>
    <property type="match status" value="1"/>
</dbReference>
<dbReference type="SUPFAM" id="SSF54106">
    <property type="entry name" value="LysM domain"/>
    <property type="match status" value="1"/>
</dbReference>
<dbReference type="Pfam" id="PF03704">
    <property type="entry name" value="BTAD"/>
    <property type="match status" value="1"/>
</dbReference>
<dbReference type="CDD" id="cd00118">
    <property type="entry name" value="LysM"/>
    <property type="match status" value="1"/>
</dbReference>
<dbReference type="SUPFAM" id="SSF48452">
    <property type="entry name" value="TPR-like"/>
    <property type="match status" value="1"/>
</dbReference>
<evidence type="ECO:0000313" key="4">
    <source>
        <dbReference type="EMBL" id="MFD2480318.1"/>
    </source>
</evidence>